<evidence type="ECO:0000256" key="6">
    <source>
        <dbReference type="ARBA" id="ARBA00022840"/>
    </source>
</evidence>
<comment type="caution">
    <text evidence="13">The sequence shown here is derived from an EMBL/GenBank/DDBJ whole genome shotgun (WGS) entry which is preliminary data.</text>
</comment>
<feature type="domain" description="Aminoacyl-transfer RNA synthetases class-II family profile" evidence="12">
    <location>
        <begin position="36"/>
        <end position="333"/>
    </location>
</feature>
<evidence type="ECO:0000313" key="13">
    <source>
        <dbReference type="EMBL" id="MCQ8895845.1"/>
    </source>
</evidence>
<dbReference type="PIRSF" id="PIRSF001549">
    <property type="entry name" value="His-tRNA_synth"/>
    <property type="match status" value="1"/>
</dbReference>
<evidence type="ECO:0000313" key="14">
    <source>
        <dbReference type="Proteomes" id="UP001204142"/>
    </source>
</evidence>
<dbReference type="InterPro" id="IPR006195">
    <property type="entry name" value="aa-tRNA-synth_II"/>
</dbReference>
<dbReference type="NCBIfam" id="TIGR00442">
    <property type="entry name" value="hisS"/>
    <property type="match status" value="1"/>
</dbReference>
<evidence type="ECO:0000256" key="4">
    <source>
        <dbReference type="ARBA" id="ARBA00022598"/>
    </source>
</evidence>
<keyword evidence="8 10" id="KW-0030">Aminoacyl-tRNA synthetase</keyword>
<dbReference type="CDD" id="cd00773">
    <property type="entry name" value="HisRS-like_core"/>
    <property type="match status" value="1"/>
</dbReference>
<evidence type="ECO:0000256" key="1">
    <source>
        <dbReference type="ARBA" id="ARBA00008226"/>
    </source>
</evidence>
<dbReference type="InterPro" id="IPR015807">
    <property type="entry name" value="His-tRNA-ligase"/>
</dbReference>
<dbReference type="InterPro" id="IPR004154">
    <property type="entry name" value="Anticodon-bd"/>
</dbReference>
<proteinExistence type="inferred from homology"/>
<comment type="subunit">
    <text evidence="2 10">Homodimer.</text>
</comment>
<evidence type="ECO:0000256" key="10">
    <source>
        <dbReference type="HAMAP-Rule" id="MF_00127"/>
    </source>
</evidence>
<dbReference type="InterPro" id="IPR033656">
    <property type="entry name" value="HisRS_anticodon"/>
</dbReference>
<dbReference type="InterPro" id="IPR045864">
    <property type="entry name" value="aa-tRNA-synth_II/BPL/LPL"/>
</dbReference>
<dbReference type="Gene3D" id="3.40.50.800">
    <property type="entry name" value="Anticodon-binding domain"/>
    <property type="match status" value="1"/>
</dbReference>
<accession>A0ABT1WE91</accession>
<organism evidence="13 14">
    <name type="scientific">Limnobacter humi</name>
    <dbReference type="NCBI Taxonomy" id="1778671"/>
    <lineage>
        <taxon>Bacteria</taxon>
        <taxon>Pseudomonadati</taxon>
        <taxon>Pseudomonadota</taxon>
        <taxon>Betaproteobacteria</taxon>
        <taxon>Burkholderiales</taxon>
        <taxon>Burkholderiaceae</taxon>
        <taxon>Limnobacter</taxon>
    </lineage>
</organism>
<dbReference type="GO" id="GO:0004821">
    <property type="term" value="F:histidine-tRNA ligase activity"/>
    <property type="evidence" value="ECO:0007669"/>
    <property type="project" value="UniProtKB-EC"/>
</dbReference>
<dbReference type="PANTHER" id="PTHR43707">
    <property type="entry name" value="HISTIDYL-TRNA SYNTHETASE"/>
    <property type="match status" value="1"/>
</dbReference>
<dbReference type="SUPFAM" id="SSF55681">
    <property type="entry name" value="Class II aaRS and biotin synthetases"/>
    <property type="match status" value="1"/>
</dbReference>
<dbReference type="Pfam" id="PF13393">
    <property type="entry name" value="tRNA-synt_His"/>
    <property type="match status" value="1"/>
</dbReference>
<evidence type="ECO:0000256" key="2">
    <source>
        <dbReference type="ARBA" id="ARBA00011738"/>
    </source>
</evidence>
<keyword evidence="5 10" id="KW-0547">Nucleotide-binding</keyword>
<dbReference type="EMBL" id="JANIGO010000002">
    <property type="protein sequence ID" value="MCQ8895845.1"/>
    <property type="molecule type" value="Genomic_DNA"/>
</dbReference>
<evidence type="ECO:0000256" key="9">
    <source>
        <dbReference type="ARBA" id="ARBA00047639"/>
    </source>
</evidence>
<dbReference type="Gene3D" id="3.30.930.10">
    <property type="entry name" value="Bira Bifunctional Protein, Domain 2"/>
    <property type="match status" value="1"/>
</dbReference>
<keyword evidence="4 10" id="KW-0436">Ligase</keyword>
<dbReference type="Proteomes" id="UP001204142">
    <property type="component" value="Unassembled WGS sequence"/>
</dbReference>
<evidence type="ECO:0000256" key="11">
    <source>
        <dbReference type="SAM" id="MobiDB-lite"/>
    </source>
</evidence>
<reference evidence="13 14" key="1">
    <citation type="submission" date="2022-07" db="EMBL/GenBank/DDBJ databases">
        <authorList>
            <person name="Xamxidin M."/>
            <person name="Wu M."/>
        </authorList>
    </citation>
    <scope>NUCLEOTIDE SEQUENCE [LARGE SCALE GENOMIC DNA]</scope>
    <source>
        <strain evidence="13 14">NBRC 111650</strain>
    </source>
</reference>
<keyword evidence="7 10" id="KW-0648">Protein biosynthesis</keyword>
<comment type="similarity">
    <text evidence="1 10">Belongs to the class-II aminoacyl-tRNA synthetase family.</text>
</comment>
<dbReference type="CDD" id="cd00859">
    <property type="entry name" value="HisRS_anticodon"/>
    <property type="match status" value="1"/>
</dbReference>
<keyword evidence="3 10" id="KW-0963">Cytoplasm</keyword>
<dbReference type="RefSeq" id="WP_256763611.1">
    <property type="nucleotide sequence ID" value="NZ_JANIGO010000002.1"/>
</dbReference>
<evidence type="ECO:0000256" key="7">
    <source>
        <dbReference type="ARBA" id="ARBA00022917"/>
    </source>
</evidence>
<evidence type="ECO:0000256" key="8">
    <source>
        <dbReference type="ARBA" id="ARBA00023146"/>
    </source>
</evidence>
<keyword evidence="6 10" id="KW-0067">ATP-binding</keyword>
<dbReference type="InterPro" id="IPR036621">
    <property type="entry name" value="Anticodon-bd_dom_sf"/>
</dbReference>
<dbReference type="Pfam" id="PF03129">
    <property type="entry name" value="HGTP_anticodon"/>
    <property type="match status" value="1"/>
</dbReference>
<comment type="subcellular location">
    <subcellularLocation>
        <location evidence="10">Cytoplasm</location>
    </subcellularLocation>
</comment>
<dbReference type="EC" id="6.1.1.21" evidence="10"/>
<dbReference type="PROSITE" id="PS50862">
    <property type="entry name" value="AA_TRNA_LIGASE_II"/>
    <property type="match status" value="1"/>
</dbReference>
<dbReference type="InterPro" id="IPR041715">
    <property type="entry name" value="HisRS-like_core"/>
</dbReference>
<feature type="compositionally biased region" description="Polar residues" evidence="11">
    <location>
        <begin position="1"/>
        <end position="10"/>
    </location>
</feature>
<dbReference type="PANTHER" id="PTHR43707:SF1">
    <property type="entry name" value="HISTIDINE--TRNA LIGASE, MITOCHONDRIAL-RELATED"/>
    <property type="match status" value="1"/>
</dbReference>
<name>A0ABT1WE91_9BURK</name>
<evidence type="ECO:0000259" key="12">
    <source>
        <dbReference type="PROSITE" id="PS50862"/>
    </source>
</evidence>
<comment type="catalytic activity">
    <reaction evidence="9 10">
        <text>tRNA(His) + L-histidine + ATP = L-histidyl-tRNA(His) + AMP + diphosphate + H(+)</text>
        <dbReference type="Rhea" id="RHEA:17313"/>
        <dbReference type="Rhea" id="RHEA-COMP:9665"/>
        <dbReference type="Rhea" id="RHEA-COMP:9689"/>
        <dbReference type="ChEBI" id="CHEBI:15378"/>
        <dbReference type="ChEBI" id="CHEBI:30616"/>
        <dbReference type="ChEBI" id="CHEBI:33019"/>
        <dbReference type="ChEBI" id="CHEBI:57595"/>
        <dbReference type="ChEBI" id="CHEBI:78442"/>
        <dbReference type="ChEBI" id="CHEBI:78527"/>
        <dbReference type="ChEBI" id="CHEBI:456215"/>
        <dbReference type="EC" id="6.1.1.21"/>
    </reaction>
</comment>
<dbReference type="InterPro" id="IPR004516">
    <property type="entry name" value="HisRS/HisZ"/>
</dbReference>
<keyword evidence="14" id="KW-1185">Reference proteome</keyword>
<protein>
    <recommendedName>
        <fullName evidence="10">Histidine--tRNA ligase</fullName>
        <ecNumber evidence="10">6.1.1.21</ecNumber>
    </recommendedName>
    <alternativeName>
        <fullName evidence="10">Histidyl-tRNA synthetase</fullName>
        <shortName evidence="10">HisRS</shortName>
    </alternativeName>
</protein>
<gene>
    <name evidence="10 13" type="primary">hisS</name>
    <name evidence="13" type="ORF">NQT62_05255</name>
</gene>
<evidence type="ECO:0000256" key="3">
    <source>
        <dbReference type="ARBA" id="ARBA00022490"/>
    </source>
</evidence>
<dbReference type="HAMAP" id="MF_00127">
    <property type="entry name" value="His_tRNA_synth"/>
    <property type="match status" value="1"/>
</dbReference>
<feature type="region of interest" description="Disordered" evidence="11">
    <location>
        <begin position="1"/>
        <end position="20"/>
    </location>
</feature>
<dbReference type="SUPFAM" id="SSF52954">
    <property type="entry name" value="Class II aaRS ABD-related"/>
    <property type="match status" value="1"/>
</dbReference>
<sequence length="442" mass="49065">MSQSESQDPSNKSKKPVKLQSVKGMNDVLPVEGIHWENLETLLREWLTAYGYRLIKTPVVEPTALFRRGIGEVTDIVEKEMFSFIDRLNGDELTLRPEFTAGIARATIQHNLTYAAPQRVYAMGPVFRHERPQRGRYRQFHQLDVEALGFEGPDIDAELIVMLSRLWRDMGLEGVRLEINCLGEASERLAHREALIAYFEQHQEMLDEDAQRRLHSNPLRILDTKNPAMQAMVNAAPKLFQYLGEASLAHYSGVKRLLDDAGVPYIENPRLVRGLDYYNLTVFEWITDALGSQGTICGGGRYDGLVEILGGKPTPAIGFAIGLERLLELYLESAQPDDAADLDVYVVHQGDGTARRAFTLAEELRDAGFAVVLHAGGGGFKSQMKRADVSGASVAVILGENELNKGTAAVKLLRGEGEQMEFSQDTLAESIFGLLYGEGEAQ</sequence>
<evidence type="ECO:0000256" key="5">
    <source>
        <dbReference type="ARBA" id="ARBA00022741"/>
    </source>
</evidence>